<proteinExistence type="predicted"/>
<protein>
    <submittedName>
        <fullName evidence="2">Uncharacterized protein</fullName>
    </submittedName>
</protein>
<reference evidence="2 3" key="1">
    <citation type="submission" date="2024-04" db="EMBL/GenBank/DDBJ databases">
        <authorList>
            <person name="Fracassetti M."/>
        </authorList>
    </citation>
    <scope>NUCLEOTIDE SEQUENCE [LARGE SCALE GENOMIC DNA]</scope>
</reference>
<feature type="region of interest" description="Disordered" evidence="1">
    <location>
        <begin position="76"/>
        <end position="122"/>
    </location>
</feature>
<evidence type="ECO:0000256" key="1">
    <source>
        <dbReference type="SAM" id="MobiDB-lite"/>
    </source>
</evidence>
<sequence length="122" mass="13439">MQFYHLVAAGLPGFPGSSPSSQQVADVVLEIKYEEFSKASSLVDSSQDSPTEVKPPVVTSIEGKVKKKKAKMLKCPLPDGSTEETIIVEKKKNKKKKKKKDMGSDTATDPLKKPFSDEKKKR</sequence>
<name>A0AAV2GAB9_9ROSI</name>
<organism evidence="2 3">
    <name type="scientific">Linum trigynum</name>
    <dbReference type="NCBI Taxonomy" id="586398"/>
    <lineage>
        <taxon>Eukaryota</taxon>
        <taxon>Viridiplantae</taxon>
        <taxon>Streptophyta</taxon>
        <taxon>Embryophyta</taxon>
        <taxon>Tracheophyta</taxon>
        <taxon>Spermatophyta</taxon>
        <taxon>Magnoliopsida</taxon>
        <taxon>eudicotyledons</taxon>
        <taxon>Gunneridae</taxon>
        <taxon>Pentapetalae</taxon>
        <taxon>rosids</taxon>
        <taxon>fabids</taxon>
        <taxon>Malpighiales</taxon>
        <taxon>Linaceae</taxon>
        <taxon>Linum</taxon>
    </lineage>
</organism>
<evidence type="ECO:0000313" key="2">
    <source>
        <dbReference type="EMBL" id="CAL1407416.1"/>
    </source>
</evidence>
<gene>
    <name evidence="2" type="ORF">LTRI10_LOCUS47084</name>
</gene>
<keyword evidence="3" id="KW-1185">Reference proteome</keyword>
<accession>A0AAV2GAB9</accession>
<feature type="compositionally biased region" description="Basic residues" evidence="1">
    <location>
        <begin position="91"/>
        <end position="100"/>
    </location>
</feature>
<dbReference type="AlphaFoldDB" id="A0AAV2GAB9"/>
<dbReference type="Proteomes" id="UP001497516">
    <property type="component" value="Chromosome 8"/>
</dbReference>
<evidence type="ECO:0000313" key="3">
    <source>
        <dbReference type="Proteomes" id="UP001497516"/>
    </source>
</evidence>
<feature type="compositionally biased region" description="Basic and acidic residues" evidence="1">
    <location>
        <begin position="110"/>
        <end position="122"/>
    </location>
</feature>
<dbReference type="EMBL" id="OZ034821">
    <property type="protein sequence ID" value="CAL1407416.1"/>
    <property type="molecule type" value="Genomic_DNA"/>
</dbReference>